<proteinExistence type="predicted"/>
<feature type="binding site" evidence="1">
    <location>
        <position position="87"/>
    </location>
    <ligand>
        <name>ATP</name>
        <dbReference type="ChEBI" id="CHEBI:30616"/>
    </ligand>
</feature>
<accession>A0A0C3Q0X6</accession>
<dbReference type="HOGENOM" id="CLU_1497305_0_0_1"/>
<reference evidence="4" key="2">
    <citation type="submission" date="2015-01" db="EMBL/GenBank/DDBJ databases">
        <title>Evolutionary Origins and Diversification of the Mycorrhizal Mutualists.</title>
        <authorList>
            <consortium name="DOE Joint Genome Institute"/>
            <consortium name="Mycorrhizal Genomics Consortium"/>
            <person name="Kohler A."/>
            <person name="Kuo A."/>
            <person name="Nagy L.G."/>
            <person name="Floudas D."/>
            <person name="Copeland A."/>
            <person name="Barry K.W."/>
            <person name="Cichocki N."/>
            <person name="Veneault-Fourrey C."/>
            <person name="LaButti K."/>
            <person name="Lindquist E.A."/>
            <person name="Lipzen A."/>
            <person name="Lundell T."/>
            <person name="Morin E."/>
            <person name="Murat C."/>
            <person name="Riley R."/>
            <person name="Ohm R."/>
            <person name="Sun H."/>
            <person name="Tunlid A."/>
            <person name="Henrissat B."/>
            <person name="Grigoriev I.V."/>
            <person name="Hibbett D.S."/>
            <person name="Martin F."/>
        </authorList>
    </citation>
    <scope>NUCLEOTIDE SEQUENCE [LARGE SCALE GENOMIC DNA]</scope>
    <source>
        <strain evidence="4">MUT 4182</strain>
    </source>
</reference>
<dbReference type="InterPro" id="IPR017441">
    <property type="entry name" value="Protein_kinase_ATP_BS"/>
</dbReference>
<dbReference type="PROSITE" id="PS00107">
    <property type="entry name" value="PROTEIN_KINASE_ATP"/>
    <property type="match status" value="1"/>
</dbReference>
<dbReference type="PROSITE" id="PS50011">
    <property type="entry name" value="PROTEIN_KINASE_DOM"/>
    <property type="match status" value="1"/>
</dbReference>
<feature type="domain" description="Protein kinase" evidence="2">
    <location>
        <begin position="56"/>
        <end position="180"/>
    </location>
</feature>
<dbReference type="EMBL" id="KN823676">
    <property type="protein sequence ID" value="KIO16101.1"/>
    <property type="molecule type" value="Genomic_DNA"/>
</dbReference>
<keyword evidence="1" id="KW-0067">ATP-binding</keyword>
<gene>
    <name evidence="3" type="ORF">M407DRAFT_34261</name>
</gene>
<reference evidence="3 4" key="1">
    <citation type="submission" date="2014-04" db="EMBL/GenBank/DDBJ databases">
        <authorList>
            <consortium name="DOE Joint Genome Institute"/>
            <person name="Kuo A."/>
            <person name="Girlanda M."/>
            <person name="Perotto S."/>
            <person name="Kohler A."/>
            <person name="Nagy L.G."/>
            <person name="Floudas D."/>
            <person name="Copeland A."/>
            <person name="Barry K.W."/>
            <person name="Cichocki N."/>
            <person name="Veneault-Fourrey C."/>
            <person name="LaButti K."/>
            <person name="Lindquist E.A."/>
            <person name="Lipzen A."/>
            <person name="Lundell T."/>
            <person name="Morin E."/>
            <person name="Murat C."/>
            <person name="Sun H."/>
            <person name="Tunlid A."/>
            <person name="Henrissat B."/>
            <person name="Grigoriev I.V."/>
            <person name="Hibbett D.S."/>
            <person name="Martin F."/>
            <person name="Nordberg H.P."/>
            <person name="Cantor M.N."/>
            <person name="Hua S.X."/>
        </authorList>
    </citation>
    <scope>NUCLEOTIDE SEQUENCE [LARGE SCALE GENOMIC DNA]</scope>
    <source>
        <strain evidence="3 4">MUT 4182</strain>
    </source>
</reference>
<evidence type="ECO:0000313" key="3">
    <source>
        <dbReference type="EMBL" id="KIO16101.1"/>
    </source>
</evidence>
<dbReference type="SUPFAM" id="SSF56112">
    <property type="entry name" value="Protein kinase-like (PK-like)"/>
    <property type="match status" value="1"/>
</dbReference>
<dbReference type="OrthoDB" id="68483at2759"/>
<evidence type="ECO:0000259" key="2">
    <source>
        <dbReference type="PROSITE" id="PS50011"/>
    </source>
</evidence>
<dbReference type="STRING" id="1051891.A0A0C3Q0X6"/>
<dbReference type="GO" id="GO:0005524">
    <property type="term" value="F:ATP binding"/>
    <property type="evidence" value="ECO:0007669"/>
    <property type="project" value="UniProtKB-UniRule"/>
</dbReference>
<dbReference type="Gene3D" id="1.10.510.10">
    <property type="entry name" value="Transferase(Phosphotransferase) domain 1"/>
    <property type="match status" value="1"/>
</dbReference>
<evidence type="ECO:0000256" key="1">
    <source>
        <dbReference type="PROSITE-ProRule" id="PRU10141"/>
    </source>
</evidence>
<keyword evidence="4" id="KW-1185">Reference proteome</keyword>
<dbReference type="GO" id="GO:0005737">
    <property type="term" value="C:cytoplasm"/>
    <property type="evidence" value="ECO:0007669"/>
    <property type="project" value="TreeGrafter"/>
</dbReference>
<evidence type="ECO:0000313" key="4">
    <source>
        <dbReference type="Proteomes" id="UP000054248"/>
    </source>
</evidence>
<dbReference type="InterPro" id="IPR045269">
    <property type="entry name" value="Atg1-like"/>
</dbReference>
<keyword evidence="1" id="KW-0547">Nucleotide-binding</keyword>
<dbReference type="InterPro" id="IPR000719">
    <property type="entry name" value="Prot_kinase_dom"/>
</dbReference>
<dbReference type="InterPro" id="IPR011009">
    <property type="entry name" value="Kinase-like_dom_sf"/>
</dbReference>
<organism evidence="3 4">
    <name type="scientific">Tulasnella calospora MUT 4182</name>
    <dbReference type="NCBI Taxonomy" id="1051891"/>
    <lineage>
        <taxon>Eukaryota</taxon>
        <taxon>Fungi</taxon>
        <taxon>Dikarya</taxon>
        <taxon>Basidiomycota</taxon>
        <taxon>Agaricomycotina</taxon>
        <taxon>Agaricomycetes</taxon>
        <taxon>Cantharellales</taxon>
        <taxon>Tulasnellaceae</taxon>
        <taxon>Tulasnella</taxon>
    </lineage>
</organism>
<dbReference type="GO" id="GO:0004674">
    <property type="term" value="F:protein serine/threonine kinase activity"/>
    <property type="evidence" value="ECO:0007669"/>
    <property type="project" value="InterPro"/>
</dbReference>
<dbReference type="Proteomes" id="UP000054248">
    <property type="component" value="Unassembled WGS sequence"/>
</dbReference>
<dbReference type="PANTHER" id="PTHR24348:SF68">
    <property type="entry name" value="SERINE_THREONINE-PROTEIN KINASE ATG1C"/>
    <property type="match status" value="1"/>
</dbReference>
<dbReference type="Pfam" id="PF00069">
    <property type="entry name" value="Pkinase"/>
    <property type="match status" value="1"/>
</dbReference>
<dbReference type="PANTHER" id="PTHR24348">
    <property type="entry name" value="SERINE/THREONINE-PROTEIN KINASE UNC-51-RELATED"/>
    <property type="match status" value="1"/>
</dbReference>
<dbReference type="GO" id="GO:0010506">
    <property type="term" value="P:regulation of autophagy"/>
    <property type="evidence" value="ECO:0007669"/>
    <property type="project" value="InterPro"/>
</dbReference>
<name>A0A0C3Q0X6_9AGAM</name>
<protein>
    <recommendedName>
        <fullName evidence="2">Protein kinase domain-containing protein</fullName>
    </recommendedName>
</protein>
<dbReference type="AlphaFoldDB" id="A0A0C3Q0X6"/>
<sequence>MASAALFLNATQDAQHHFAAATDSLNSSANHHALGSSNSTASDIFSMTDDELKERLHFIREIGYGNWGSVWSCFTKDSPSREKVAVKLVHRSKTPTTAARVKSLWNEMKIHRSFRQDSHPSIVSFHSFTITPSFALITMEYLPRLIPVEVHETKARGWFESLLGGVHFLHRHRVSHNDIK</sequence>